<dbReference type="InterPro" id="IPR036864">
    <property type="entry name" value="Zn2-C6_fun-type_DNA-bd_sf"/>
</dbReference>
<protein>
    <submittedName>
        <fullName evidence="8">Protein STB5</fullName>
    </submittedName>
</protein>
<keyword evidence="4" id="KW-0539">Nucleus</keyword>
<dbReference type="GO" id="GO:0000435">
    <property type="term" value="P:positive regulation of transcription from RNA polymerase II promoter by galactose"/>
    <property type="evidence" value="ECO:0007669"/>
    <property type="project" value="TreeGrafter"/>
</dbReference>
<evidence type="ECO:0000256" key="6">
    <source>
        <dbReference type="SAM" id="MobiDB-lite"/>
    </source>
</evidence>
<evidence type="ECO:0000256" key="5">
    <source>
        <dbReference type="SAM" id="Coils"/>
    </source>
</evidence>
<dbReference type="EMBL" id="MU860409">
    <property type="protein sequence ID" value="KAK4234153.1"/>
    <property type="molecule type" value="Genomic_DNA"/>
</dbReference>
<feature type="region of interest" description="Disordered" evidence="6">
    <location>
        <begin position="187"/>
        <end position="206"/>
    </location>
</feature>
<keyword evidence="1" id="KW-0479">Metal-binding</keyword>
<dbReference type="PANTHER" id="PTHR47424">
    <property type="entry name" value="REGULATORY PROTEIN GAL4"/>
    <property type="match status" value="1"/>
</dbReference>
<dbReference type="CDD" id="cd12148">
    <property type="entry name" value="fungal_TF_MHR"/>
    <property type="match status" value="1"/>
</dbReference>
<dbReference type="GO" id="GO:0000978">
    <property type="term" value="F:RNA polymerase II cis-regulatory region sequence-specific DNA binding"/>
    <property type="evidence" value="ECO:0007669"/>
    <property type="project" value="TreeGrafter"/>
</dbReference>
<evidence type="ECO:0000256" key="2">
    <source>
        <dbReference type="ARBA" id="ARBA00023015"/>
    </source>
</evidence>
<feature type="compositionally biased region" description="Polar residues" evidence="6">
    <location>
        <begin position="744"/>
        <end position="758"/>
    </location>
</feature>
<feature type="domain" description="Zn(2)-C6 fungal-type" evidence="7">
    <location>
        <begin position="108"/>
        <end position="137"/>
    </location>
</feature>
<evidence type="ECO:0000256" key="4">
    <source>
        <dbReference type="ARBA" id="ARBA00023242"/>
    </source>
</evidence>
<dbReference type="CDD" id="cd00067">
    <property type="entry name" value="GAL4"/>
    <property type="match status" value="1"/>
</dbReference>
<dbReference type="Pfam" id="PF04082">
    <property type="entry name" value="Fungal_trans"/>
    <property type="match status" value="1"/>
</dbReference>
<keyword evidence="3" id="KW-0804">Transcription</keyword>
<dbReference type="PROSITE" id="PS50048">
    <property type="entry name" value="ZN2_CY6_FUNGAL_2"/>
    <property type="match status" value="1"/>
</dbReference>
<feature type="region of interest" description="Disordered" evidence="6">
    <location>
        <begin position="242"/>
        <end position="274"/>
    </location>
</feature>
<organism evidence="8 9">
    <name type="scientific">Achaetomium macrosporum</name>
    <dbReference type="NCBI Taxonomy" id="79813"/>
    <lineage>
        <taxon>Eukaryota</taxon>
        <taxon>Fungi</taxon>
        <taxon>Dikarya</taxon>
        <taxon>Ascomycota</taxon>
        <taxon>Pezizomycotina</taxon>
        <taxon>Sordariomycetes</taxon>
        <taxon>Sordariomycetidae</taxon>
        <taxon>Sordariales</taxon>
        <taxon>Chaetomiaceae</taxon>
        <taxon>Achaetomium</taxon>
    </lineage>
</organism>
<accession>A0AAN7H7X6</accession>
<keyword evidence="2" id="KW-0805">Transcription regulation</keyword>
<gene>
    <name evidence="8" type="ORF">C8A03DRAFT_47446</name>
</gene>
<keyword evidence="5" id="KW-0175">Coiled coil</keyword>
<feature type="region of interest" description="Disordered" evidence="6">
    <location>
        <begin position="16"/>
        <end position="107"/>
    </location>
</feature>
<reference evidence="8" key="1">
    <citation type="journal article" date="2023" name="Mol. Phylogenet. Evol.">
        <title>Genome-scale phylogeny and comparative genomics of the fungal order Sordariales.</title>
        <authorList>
            <person name="Hensen N."/>
            <person name="Bonometti L."/>
            <person name="Westerberg I."/>
            <person name="Brannstrom I.O."/>
            <person name="Guillou S."/>
            <person name="Cros-Aarteil S."/>
            <person name="Calhoun S."/>
            <person name="Haridas S."/>
            <person name="Kuo A."/>
            <person name="Mondo S."/>
            <person name="Pangilinan J."/>
            <person name="Riley R."/>
            <person name="LaButti K."/>
            <person name="Andreopoulos B."/>
            <person name="Lipzen A."/>
            <person name="Chen C."/>
            <person name="Yan M."/>
            <person name="Daum C."/>
            <person name="Ng V."/>
            <person name="Clum A."/>
            <person name="Steindorff A."/>
            <person name="Ohm R.A."/>
            <person name="Martin F."/>
            <person name="Silar P."/>
            <person name="Natvig D.O."/>
            <person name="Lalanne C."/>
            <person name="Gautier V."/>
            <person name="Ament-Velasquez S.L."/>
            <person name="Kruys A."/>
            <person name="Hutchinson M.I."/>
            <person name="Powell A.J."/>
            <person name="Barry K."/>
            <person name="Miller A.N."/>
            <person name="Grigoriev I.V."/>
            <person name="Debuchy R."/>
            <person name="Gladieux P."/>
            <person name="Hiltunen Thoren M."/>
            <person name="Johannesson H."/>
        </authorList>
    </citation>
    <scope>NUCLEOTIDE SEQUENCE</scope>
    <source>
        <strain evidence="8">CBS 532.94</strain>
    </source>
</reference>
<comment type="caution">
    <text evidence="8">The sequence shown here is derived from an EMBL/GenBank/DDBJ whole genome shotgun (WGS) entry which is preliminary data.</text>
</comment>
<feature type="coiled-coil region" evidence="5">
    <location>
        <begin position="151"/>
        <end position="178"/>
    </location>
</feature>
<dbReference type="InterPro" id="IPR051127">
    <property type="entry name" value="Fungal_SecMet_Regulators"/>
</dbReference>
<evidence type="ECO:0000313" key="9">
    <source>
        <dbReference type="Proteomes" id="UP001303760"/>
    </source>
</evidence>
<sequence length="825" mass="91308">MDQLETQVSDLRSFLGAAPVPQGPDSVVSIVSPHHAYHSPGPLRAGSHHSSLSAPGDNSAPQQQHPQHPPSPLESRASATSGNTKRRAEDADEGPAKQQRSKRNRVCAANECKRRKIKCNGQTPCQRCGHLNLQCLYAPNCCSNFKDSDEFKQMADQVRRLQEQVDSLVSSVNSLRQETAHLAPLQDRVLPPPGATPLSSTSSYRRQKTPLPFRVPSYFNGPTSLNFAVGVAKDTLHKMGYSGVRDGLEEGGAQPDTTPHASPSLAPVPSDSLAQSPADPIWEFDEAEIMRLLKVYREEVDVMYPVASMGPIVEHVKYIVAWMDTARRGGAIPPDLEPVTLHPKTLLLKILMCCALAVAEHGNSPRAVRLYDSIQPIVDKMLMSSPADVTQLSFLALCAGYRYLSNDEVLAWRLMGQVARLCFELGLHRREGLQKIADPQIRRDALHTFWSAYVLDRRWSFSTGLPFVCHDDKIDPKLPYPEGSPFLVAMIGYSRLSAKIWRLVDHFEPAVIRELRPHDFEELDREIMEWYETVPEEIKSGPLDADKMPVPSGPYDLQRQRIWTRLRLNQVRIWLYTPALHSAMSIAENAQPARNVVDLAKQTIRLLAHLNNETDQYRRMQVFYHQFLTSSIAVLFLASTHAPLQFSALCRDEFYMALDLVKEMSARSWVSRRLWRTIRSLREYAPKLGLEDCSMRGPTGTPSLHAGSVSFGHSPGLTSPFNAAASRADTGSGPMETSPPALTPGSQSQPMQMVDEQSNGMRLQTEMSRIYEGYMGMKGVVGGVGGQVDIGFGGTGLDLPGLSVGGAQFAGHGDGGVYQQVKDMF</sequence>
<dbReference type="GO" id="GO:0006351">
    <property type="term" value="P:DNA-templated transcription"/>
    <property type="evidence" value="ECO:0007669"/>
    <property type="project" value="InterPro"/>
</dbReference>
<dbReference type="PANTHER" id="PTHR47424:SF5">
    <property type="entry name" value="ZN(II)2CYS6 TRANSCRIPTION FACTOR (EUROFUNG)"/>
    <property type="match status" value="1"/>
</dbReference>
<dbReference type="Pfam" id="PF00172">
    <property type="entry name" value="Zn_clus"/>
    <property type="match status" value="1"/>
</dbReference>
<dbReference type="AlphaFoldDB" id="A0AAN7H7X6"/>
<reference evidence="8" key="2">
    <citation type="submission" date="2023-05" db="EMBL/GenBank/DDBJ databases">
        <authorList>
            <consortium name="Lawrence Berkeley National Laboratory"/>
            <person name="Steindorff A."/>
            <person name="Hensen N."/>
            <person name="Bonometti L."/>
            <person name="Westerberg I."/>
            <person name="Brannstrom I.O."/>
            <person name="Guillou S."/>
            <person name="Cros-Aarteil S."/>
            <person name="Calhoun S."/>
            <person name="Haridas S."/>
            <person name="Kuo A."/>
            <person name="Mondo S."/>
            <person name="Pangilinan J."/>
            <person name="Riley R."/>
            <person name="Labutti K."/>
            <person name="Andreopoulos B."/>
            <person name="Lipzen A."/>
            <person name="Chen C."/>
            <person name="Yanf M."/>
            <person name="Daum C."/>
            <person name="Ng V."/>
            <person name="Clum A."/>
            <person name="Ohm R."/>
            <person name="Martin F."/>
            <person name="Silar P."/>
            <person name="Natvig D."/>
            <person name="Lalanne C."/>
            <person name="Gautier V."/>
            <person name="Ament-Velasquez S.L."/>
            <person name="Kruys A."/>
            <person name="Hutchinson M.I."/>
            <person name="Powell A.J."/>
            <person name="Barry K."/>
            <person name="Miller A.N."/>
            <person name="Grigoriev I.V."/>
            <person name="Debuchy R."/>
            <person name="Gladieux P."/>
            <person name="Thoren M.H."/>
            <person name="Johannesson H."/>
        </authorList>
    </citation>
    <scope>NUCLEOTIDE SEQUENCE</scope>
    <source>
        <strain evidence="8">CBS 532.94</strain>
    </source>
</reference>
<dbReference type="InterPro" id="IPR001138">
    <property type="entry name" value="Zn2Cys6_DnaBD"/>
</dbReference>
<dbReference type="Proteomes" id="UP001303760">
    <property type="component" value="Unassembled WGS sequence"/>
</dbReference>
<dbReference type="GO" id="GO:0000981">
    <property type="term" value="F:DNA-binding transcription factor activity, RNA polymerase II-specific"/>
    <property type="evidence" value="ECO:0007669"/>
    <property type="project" value="InterPro"/>
</dbReference>
<name>A0AAN7H7X6_9PEZI</name>
<evidence type="ECO:0000256" key="3">
    <source>
        <dbReference type="ARBA" id="ARBA00023163"/>
    </source>
</evidence>
<dbReference type="SUPFAM" id="SSF57701">
    <property type="entry name" value="Zn2/Cys6 DNA-binding domain"/>
    <property type="match status" value="1"/>
</dbReference>
<dbReference type="InterPro" id="IPR007219">
    <property type="entry name" value="XnlR_reg_dom"/>
</dbReference>
<dbReference type="Gene3D" id="4.10.240.10">
    <property type="entry name" value="Zn(2)-C6 fungal-type DNA-binding domain"/>
    <property type="match status" value="1"/>
</dbReference>
<dbReference type="GO" id="GO:0008270">
    <property type="term" value="F:zinc ion binding"/>
    <property type="evidence" value="ECO:0007669"/>
    <property type="project" value="InterPro"/>
</dbReference>
<keyword evidence="9" id="KW-1185">Reference proteome</keyword>
<evidence type="ECO:0000313" key="8">
    <source>
        <dbReference type="EMBL" id="KAK4234153.1"/>
    </source>
</evidence>
<proteinExistence type="predicted"/>
<feature type="region of interest" description="Disordered" evidence="6">
    <location>
        <begin position="720"/>
        <end position="758"/>
    </location>
</feature>
<evidence type="ECO:0000259" key="7">
    <source>
        <dbReference type="PROSITE" id="PS50048"/>
    </source>
</evidence>
<dbReference type="GO" id="GO:0005634">
    <property type="term" value="C:nucleus"/>
    <property type="evidence" value="ECO:0007669"/>
    <property type="project" value="TreeGrafter"/>
</dbReference>
<evidence type="ECO:0000256" key="1">
    <source>
        <dbReference type="ARBA" id="ARBA00022723"/>
    </source>
</evidence>
<dbReference type="SMART" id="SM00906">
    <property type="entry name" value="Fungal_trans"/>
    <property type="match status" value="1"/>
</dbReference>